<feature type="transmembrane region" description="Helical" evidence="2">
    <location>
        <begin position="849"/>
        <end position="870"/>
    </location>
</feature>
<evidence type="ECO:0000256" key="1">
    <source>
        <dbReference type="ARBA" id="ARBA00022553"/>
    </source>
</evidence>
<dbReference type="SUPFAM" id="SSF63829">
    <property type="entry name" value="Calcium-dependent phosphotriesterase"/>
    <property type="match status" value="3"/>
</dbReference>
<gene>
    <name evidence="5" type="ORF">GTA51_20055</name>
</gene>
<dbReference type="PANTHER" id="PTHR43547">
    <property type="entry name" value="TWO-COMPONENT HISTIDINE KINASE"/>
    <property type="match status" value="1"/>
</dbReference>
<dbReference type="SUPFAM" id="SSF55785">
    <property type="entry name" value="PYP-like sensor domain (PAS domain)"/>
    <property type="match status" value="1"/>
</dbReference>
<evidence type="ECO:0000259" key="4">
    <source>
        <dbReference type="Pfam" id="PF13188"/>
    </source>
</evidence>
<feature type="transmembrane region" description="Helical" evidence="2">
    <location>
        <begin position="49"/>
        <end position="77"/>
    </location>
</feature>
<dbReference type="Pfam" id="PF13188">
    <property type="entry name" value="PAS_8"/>
    <property type="match status" value="1"/>
</dbReference>
<keyword evidence="2" id="KW-0812">Transmembrane</keyword>
<evidence type="ECO:0000313" key="5">
    <source>
        <dbReference type="EMBL" id="MYL85381.1"/>
    </source>
</evidence>
<feature type="domain" description="PAS" evidence="4">
    <location>
        <begin position="916"/>
        <end position="955"/>
    </location>
</feature>
<keyword evidence="2" id="KW-1133">Transmembrane helix</keyword>
<dbReference type="InterPro" id="IPR011110">
    <property type="entry name" value="Reg_prop"/>
</dbReference>
<accession>A0A7C9INH3</accession>
<keyword evidence="6" id="KW-1185">Reference proteome</keyword>
<keyword evidence="2" id="KW-0472">Membrane</keyword>
<dbReference type="GO" id="GO:0000155">
    <property type="term" value="F:phosphorelay sensor kinase activity"/>
    <property type="evidence" value="ECO:0007669"/>
    <property type="project" value="TreeGrafter"/>
</dbReference>
<proteinExistence type="predicted"/>
<dbReference type="Pfam" id="PF07495">
    <property type="entry name" value="Y_Y_Y"/>
    <property type="match status" value="1"/>
</dbReference>
<dbReference type="EMBL" id="WVUD01000093">
    <property type="protein sequence ID" value="MYL85381.1"/>
    <property type="molecule type" value="Genomic_DNA"/>
</dbReference>
<dbReference type="Gene3D" id="2.60.40.10">
    <property type="entry name" value="Immunoglobulins"/>
    <property type="match status" value="1"/>
</dbReference>
<evidence type="ECO:0000259" key="3">
    <source>
        <dbReference type="Pfam" id="PF07495"/>
    </source>
</evidence>
<dbReference type="Gene3D" id="2.130.10.10">
    <property type="entry name" value="YVTN repeat-like/Quinoprotein amine dehydrogenase"/>
    <property type="match status" value="2"/>
</dbReference>
<dbReference type="InterPro" id="IPR015943">
    <property type="entry name" value="WD40/YVTN_repeat-like_dom_sf"/>
</dbReference>
<dbReference type="InterPro" id="IPR011123">
    <property type="entry name" value="Y_Y_Y"/>
</dbReference>
<dbReference type="Proteomes" id="UP000482487">
    <property type="component" value="Unassembled WGS sequence"/>
</dbReference>
<dbReference type="AlphaFoldDB" id="A0A7C9INH3"/>
<dbReference type="Pfam" id="PF07494">
    <property type="entry name" value="Reg_prop"/>
    <property type="match status" value="5"/>
</dbReference>
<comment type="caution">
    <text evidence="5">The sequence shown here is derived from an EMBL/GenBank/DDBJ whole genome shotgun (WGS) entry which is preliminary data.</text>
</comment>
<dbReference type="PANTHER" id="PTHR43547:SF2">
    <property type="entry name" value="HYBRID SIGNAL TRANSDUCTION HISTIDINE KINASE C"/>
    <property type="match status" value="1"/>
</dbReference>
<feature type="domain" description="Two component regulator three Y" evidence="3">
    <location>
        <begin position="781"/>
        <end position="844"/>
    </location>
</feature>
<dbReference type="RefSeq" id="WP_160964257.1">
    <property type="nucleotide sequence ID" value="NZ_WVUD01000093.1"/>
</dbReference>
<evidence type="ECO:0000256" key="2">
    <source>
        <dbReference type="SAM" id="Phobius"/>
    </source>
</evidence>
<dbReference type="OrthoDB" id="9778496at2"/>
<dbReference type="InterPro" id="IPR000014">
    <property type="entry name" value="PAS"/>
</dbReference>
<organism evidence="5 6">
    <name type="scientific">Solidesulfovibrio aerotolerans</name>
    <dbReference type="NCBI Taxonomy" id="295255"/>
    <lineage>
        <taxon>Bacteria</taxon>
        <taxon>Pseudomonadati</taxon>
        <taxon>Thermodesulfobacteriota</taxon>
        <taxon>Desulfovibrionia</taxon>
        <taxon>Desulfovibrionales</taxon>
        <taxon>Desulfovibrionaceae</taxon>
        <taxon>Solidesulfovibrio</taxon>
    </lineage>
</organism>
<dbReference type="Gene3D" id="3.30.450.20">
    <property type="entry name" value="PAS domain"/>
    <property type="match status" value="1"/>
</dbReference>
<sequence length="992" mass="109691">MGRLVFSGEDYSTVAFFLNNTLQSSFLGEVVRLEPLKVENASRIKYNSLIYIMHIPLFIARYIGIYVFFVVFSVAFFSSIGICEPIPRFQHLDLEDGLSQSSALCMVQDKQGFLWIGTYDGLNRYDGIEVKVYRNVPGDPTSLPDSSIRSLLIEPDGKLLVGMKSGGVVAYNRKFDTFSPYLGAHPYPNPKLEIRAMVRDQDGRLWVAGAAGLYHLDETTGRAEQFKLPNSSGNADPGPVLSVLNGQGGDLFVATPGSVYRIPYGQQLASRLVPEAPGTFPDDAVISGINLDGTNDLWVLTEGHGVFRCKLDSGVWNHFLPGVATWFAFRDSQGQLFIGTNRGLAQLFPDADAPGGLRAVVYSHNALDPESLSHNDVLTMLEDTGGILWVGTYSGGVNKLNPAYQAFSIYRNQPGNPNSLSGDAIGSVLAEGDDFLWVGTRYTGLNRLDRRNGTVTRFQNDPSNPRSLGDNGVNCLHIDRQNRLWVGTMDGGLALYDPASGGFTHYRSDPKDPESLSQDKIWWIAEDASGILWIGTSSAGLNRFDPSTGKVKRYKHDPANPASISHDRVRHITLSRTGALWIGTNAGLNRFDPATEKFEHWEFDPNNPDSISNNRVTPILENASGDLWIGTDNGLNHFDLVSGKFKHVTTNDGLINNGIQGILQDSRGNLWISTFRGLSRYTPASGEIRNYSGRDGISGLEFWMNAYGASPRGELFFGSVKGVTALVPERIRPNKHVPPIVISAMSVLNHAYHKAGNMAVAQSVSIDYKDNIVGFTFAALDYADPKRNLFSYKLEGFDKSFSPPSASRTATYTNLDPGQYVLRVLGCNNDGMWNESGVSLELKVVPPFWAMWWFRAFCILAIVLLIYLLYRLRIRSIGRRQIELENTVRARTFDLEKRIEERDVAEEALRRSQLSFSAIFKVSPLAISISDEKTGRILQANEAFSQLVGVHELDVLKLSCLNIGFWHNPQDREDIVGSSTLEMELTLSSGEG</sequence>
<evidence type="ECO:0000313" key="6">
    <source>
        <dbReference type="Proteomes" id="UP000482487"/>
    </source>
</evidence>
<dbReference type="InterPro" id="IPR035965">
    <property type="entry name" value="PAS-like_dom_sf"/>
</dbReference>
<protein>
    <submittedName>
        <fullName evidence="5">Uncharacterized protein</fullName>
    </submittedName>
</protein>
<keyword evidence="1" id="KW-0597">Phosphoprotein</keyword>
<dbReference type="InterPro" id="IPR013783">
    <property type="entry name" value="Ig-like_fold"/>
</dbReference>
<reference evidence="5 6" key="1">
    <citation type="submission" date="2020-01" db="EMBL/GenBank/DDBJ databases">
        <title>Genome sequence of Desulfovibrio aerotolerans DSM 16695(T).</title>
        <authorList>
            <person name="Karnachuk O."/>
            <person name="Avakyan M."/>
            <person name="Mardanov A."/>
            <person name="Kadnikov V."/>
            <person name="Ravin N."/>
        </authorList>
    </citation>
    <scope>NUCLEOTIDE SEQUENCE [LARGE SCALE GENOMIC DNA]</scope>
    <source>
        <strain evidence="5 6">DSM 16695</strain>
    </source>
</reference>
<name>A0A7C9INH3_9BACT</name>